<dbReference type="InterPro" id="IPR024232">
    <property type="entry name" value="SpoIIIAH"/>
</dbReference>
<feature type="transmembrane region" description="Helical" evidence="1">
    <location>
        <begin position="12"/>
        <end position="30"/>
    </location>
</feature>
<dbReference type="Proteomes" id="UP000295788">
    <property type="component" value="Unassembled WGS sequence"/>
</dbReference>
<dbReference type="AlphaFoldDB" id="A0A4R3KKM3"/>
<name>A0A4R3KKM3_9BACI</name>
<reference evidence="2 3" key="1">
    <citation type="submission" date="2019-03" db="EMBL/GenBank/DDBJ databases">
        <title>Genomic Encyclopedia of Type Strains, Phase IV (KMG-IV): sequencing the most valuable type-strain genomes for metagenomic binning, comparative biology and taxonomic classification.</title>
        <authorList>
            <person name="Goeker M."/>
        </authorList>
    </citation>
    <scope>NUCLEOTIDE SEQUENCE [LARGE SCALE GENOMIC DNA]</scope>
    <source>
        <strain evidence="2 3">DSM 23802</strain>
    </source>
</reference>
<proteinExistence type="predicted"/>
<dbReference type="Gene3D" id="1.10.287.4300">
    <property type="entry name" value="Stage III sporulation protein AH-like"/>
    <property type="match status" value="1"/>
</dbReference>
<dbReference type="InterPro" id="IPR038503">
    <property type="entry name" value="SpoIIIAH_sf"/>
</dbReference>
<dbReference type="EMBL" id="SMAB01000002">
    <property type="protein sequence ID" value="TCS84030.1"/>
    <property type="molecule type" value="Genomic_DNA"/>
</dbReference>
<keyword evidence="1" id="KW-0812">Transmembrane</keyword>
<sequence length="187" mass="21142">MKKKIERSKQTVWVLTMLTIMVVLSVYYLVSEPIDPTKFANKDVKQETTSNDVVTNEAANVTQMTDEIGENTSDYFVGLKYEKRNMRSKQLDEYYSMLKSNASAEAMAQIQDKIERLQSLDEGELVLEKLLIADGYKDAVVITNDDGVDVILQAKSVKNEEAVRIIKLVSEHLNIPATKVHIKPVES</sequence>
<keyword evidence="1" id="KW-1133">Transmembrane helix</keyword>
<keyword evidence="1" id="KW-0472">Membrane</keyword>
<organism evidence="2 3">
    <name type="scientific">Tepidibacillus fermentans</name>
    <dbReference type="NCBI Taxonomy" id="1281767"/>
    <lineage>
        <taxon>Bacteria</taxon>
        <taxon>Bacillati</taxon>
        <taxon>Bacillota</taxon>
        <taxon>Bacilli</taxon>
        <taxon>Bacillales</taxon>
        <taxon>Bacillaceae</taxon>
        <taxon>Tepidibacillus</taxon>
    </lineage>
</organism>
<dbReference type="OrthoDB" id="2939102at2"/>
<evidence type="ECO:0000256" key="1">
    <source>
        <dbReference type="SAM" id="Phobius"/>
    </source>
</evidence>
<evidence type="ECO:0000313" key="3">
    <source>
        <dbReference type="Proteomes" id="UP000295788"/>
    </source>
</evidence>
<dbReference type="RefSeq" id="WP_132766894.1">
    <property type="nucleotide sequence ID" value="NZ_SMAB01000002.1"/>
</dbReference>
<dbReference type="Pfam" id="PF12685">
    <property type="entry name" value="SpoIIIAH"/>
    <property type="match status" value="1"/>
</dbReference>
<comment type="caution">
    <text evidence="2">The sequence shown here is derived from an EMBL/GenBank/DDBJ whole genome shotgun (WGS) entry which is preliminary data.</text>
</comment>
<keyword evidence="3" id="KW-1185">Reference proteome</keyword>
<evidence type="ECO:0000313" key="2">
    <source>
        <dbReference type="EMBL" id="TCS84030.1"/>
    </source>
</evidence>
<accession>A0A4R3KKM3</accession>
<protein>
    <submittedName>
        <fullName evidence="2">Stage III sporulation protein AH</fullName>
    </submittedName>
</protein>
<gene>
    <name evidence="2" type="ORF">EDD72_10270</name>
</gene>